<sequence length="263" mass="28181">MKQSTTLLVLGLTGGLFVAAGCTPTTEPTRADKLVQATATATATATAVPSPTPDVRGELVAALQRSQGAAHRYAVRGNLPEGQNVNGTGAFDPKKRRFQTTISVTGGKYPSAGSRIVIGNDSYVRPSDDKDWVHVDLKRVKRDDPFLRFDWVDPTGLKAFTSSIASVDRVDPHTYTGRFDPTGKDATSFLPVGAPSIVSIGIRLSPFTITTDDQGWVTSIKVELSPSDGPKLMLTTTMKDHGKSLKINAPARAGEAADFYYRK</sequence>
<name>A0A328N7M2_9ACTN</name>
<proteinExistence type="predicted"/>
<organism evidence="2 3">
    <name type="scientific">Micromonospora noduli</name>
    <dbReference type="NCBI Taxonomy" id="709876"/>
    <lineage>
        <taxon>Bacteria</taxon>
        <taxon>Bacillati</taxon>
        <taxon>Actinomycetota</taxon>
        <taxon>Actinomycetes</taxon>
        <taxon>Micromonosporales</taxon>
        <taxon>Micromonosporaceae</taxon>
        <taxon>Micromonospora</taxon>
    </lineage>
</organism>
<gene>
    <name evidence="2" type="ORF">LAH08_01315</name>
</gene>
<protein>
    <recommendedName>
        <fullName evidence="4">Lipoprotein</fullName>
    </recommendedName>
</protein>
<dbReference type="Proteomes" id="UP000248966">
    <property type="component" value="Unassembled WGS sequence"/>
</dbReference>
<dbReference type="EMBL" id="PYAA01000007">
    <property type="protein sequence ID" value="RAO04555.1"/>
    <property type="molecule type" value="Genomic_DNA"/>
</dbReference>
<evidence type="ECO:0000313" key="2">
    <source>
        <dbReference type="EMBL" id="RAO04555.1"/>
    </source>
</evidence>
<reference evidence="2 3" key="1">
    <citation type="submission" date="2018-03" db="EMBL/GenBank/DDBJ databases">
        <title>Defining the species Micromonospora saelicesensis and Micromonospora noduli under the framework of genomics.</title>
        <authorList>
            <person name="Riesco R."/>
            <person name="Trujillo M.E."/>
        </authorList>
    </citation>
    <scope>NUCLEOTIDE SEQUENCE [LARGE SCALE GENOMIC DNA]</scope>
    <source>
        <strain evidence="2 3">LAH08</strain>
    </source>
</reference>
<dbReference type="RefSeq" id="WP_112582883.1">
    <property type="nucleotide sequence ID" value="NZ_PYAA01000007.1"/>
</dbReference>
<dbReference type="PROSITE" id="PS51257">
    <property type="entry name" value="PROKAR_LIPOPROTEIN"/>
    <property type="match status" value="1"/>
</dbReference>
<evidence type="ECO:0008006" key="4">
    <source>
        <dbReference type="Google" id="ProtNLM"/>
    </source>
</evidence>
<evidence type="ECO:0000313" key="3">
    <source>
        <dbReference type="Proteomes" id="UP000248966"/>
    </source>
</evidence>
<accession>A0A328N7M2</accession>
<feature type="signal peptide" evidence="1">
    <location>
        <begin position="1"/>
        <end position="19"/>
    </location>
</feature>
<dbReference type="AlphaFoldDB" id="A0A328N7M2"/>
<evidence type="ECO:0000256" key="1">
    <source>
        <dbReference type="SAM" id="SignalP"/>
    </source>
</evidence>
<feature type="chain" id="PRO_5016279568" description="Lipoprotein" evidence="1">
    <location>
        <begin position="20"/>
        <end position="263"/>
    </location>
</feature>
<keyword evidence="1" id="KW-0732">Signal</keyword>
<dbReference type="Gene3D" id="2.50.20.20">
    <property type="match status" value="1"/>
</dbReference>
<comment type="caution">
    <text evidence="2">The sequence shown here is derived from an EMBL/GenBank/DDBJ whole genome shotgun (WGS) entry which is preliminary data.</text>
</comment>